<feature type="active site" description="Charge relay system" evidence="15">
    <location>
        <position position="133"/>
    </location>
</feature>
<feature type="domain" description="PDZ" evidence="19">
    <location>
        <begin position="361"/>
        <end position="426"/>
    </location>
</feature>
<sequence length="461" mass="49285">MNNTVFKKCIYTAAVTMVAVQAQAGSPVDFSNLVEKVGPAVVSVNVVKKLSEEEQLQQQIPDILRRFFGNQVVIPQRQIPQEKTGYGSAFFISKDGYLLTNHHVIENASKVTIMLSDRRELDATVVGSDQRTDVALLKVSGKDFPELSTGNVDTLRVGEPVLAIGSPFGFDYSASAGIVSAKMRNMRGETTVPFIQTDVALNPGNSGGPLFNTKGEVVGVNSRIFSGTGGYMGLSFSIPIDVAMDVADQLKKNGKVTRAYLGVGLQDVDRTLAEAYKLPKPEGSLITQVTPDSPADKAGLRSGDVILKLNGMPISSTVELFTYLNRAVPGQTLDFEILRDDKRQKKSATLSTAPDDTPAKSSTANKTGDGPILGVSIRELSPAELARLEVKGGVLIQDVRHGGLAATAGIMPGDVIVQLNNTEIKNAEQFVEAVSQLKKGSVARVTLIRQGNRAIVGMRIS</sequence>
<reference evidence="20 21" key="1">
    <citation type="journal article" date="2015" name="Int. J. Syst. Evol. Microbiol.">
        <title>Acinetobacter equi sp. nov. isolated from horse faeces.</title>
        <authorList>
            <person name="Poppel M.T."/>
            <person name="Skiebe E."/>
            <person name="Laue M."/>
            <person name="Bergmann H."/>
            <person name="Ebersberger I."/>
            <person name="Garn T."/>
            <person name="Fruth A."/>
            <person name="Baumgardt S."/>
            <person name="Busse H.J."/>
            <person name="Wilharm G."/>
        </authorList>
    </citation>
    <scope>NUCLEOTIDE SEQUENCE [LARGE SCALE GENOMIC DNA]</scope>
    <source>
        <strain evidence="20 21">114</strain>
    </source>
</reference>
<dbReference type="EMBL" id="CP012808">
    <property type="protein sequence ID" value="ALH96504.1"/>
    <property type="molecule type" value="Genomic_DNA"/>
</dbReference>
<gene>
    <name evidence="20" type="ORF">AOY20_13655</name>
</gene>
<feature type="active site" description="Charge relay system" evidence="15">
    <location>
        <position position="206"/>
    </location>
</feature>
<keyword evidence="10" id="KW-0574">Periplasm</keyword>
<dbReference type="SMART" id="SM00228">
    <property type="entry name" value="PDZ"/>
    <property type="match status" value="2"/>
</dbReference>
<feature type="binding site" evidence="16">
    <location>
        <begin position="204"/>
        <end position="206"/>
    </location>
    <ligand>
        <name>substrate</name>
    </ligand>
</feature>
<evidence type="ECO:0000313" key="20">
    <source>
        <dbReference type="EMBL" id="ALH96504.1"/>
    </source>
</evidence>
<dbReference type="RefSeq" id="WP_054582383.1">
    <property type="nucleotide sequence ID" value="NZ_CP012808.1"/>
</dbReference>
<keyword evidence="12" id="KW-0720">Serine protease</keyword>
<dbReference type="STRING" id="1324350.AOY20_13655"/>
<keyword evidence="8 18" id="KW-0732">Signal</keyword>
<feature type="binding site" evidence="16">
    <location>
        <position position="103"/>
    </location>
    <ligand>
        <name>substrate</name>
    </ligand>
</feature>
<comment type="similarity">
    <text evidence="4">Belongs to the peptidase S1C family.</text>
</comment>
<dbReference type="PRINTS" id="PR00834">
    <property type="entry name" value="PROTEASES2C"/>
</dbReference>
<dbReference type="InterPro" id="IPR011782">
    <property type="entry name" value="Pept_S1C_Do"/>
</dbReference>
<dbReference type="Gene3D" id="2.40.10.120">
    <property type="match status" value="1"/>
</dbReference>
<feature type="compositionally biased region" description="Polar residues" evidence="17">
    <location>
        <begin position="347"/>
        <end position="366"/>
    </location>
</feature>
<dbReference type="EC" id="3.4.21.107" evidence="5"/>
<feature type="region of interest" description="Disordered" evidence="17">
    <location>
        <begin position="344"/>
        <end position="368"/>
    </location>
</feature>
<keyword evidence="11" id="KW-0378">Hydrolase</keyword>
<evidence type="ECO:0000256" key="13">
    <source>
        <dbReference type="ARBA" id="ARBA00023016"/>
    </source>
</evidence>
<feature type="binding site" evidence="16">
    <location>
        <position position="133"/>
    </location>
    <ligand>
        <name>substrate</name>
    </ligand>
</feature>
<evidence type="ECO:0000256" key="14">
    <source>
        <dbReference type="ARBA" id="ARBA00032850"/>
    </source>
</evidence>
<dbReference type="PANTHER" id="PTHR22939:SF130">
    <property type="entry name" value="PERIPLASMIC SERINE ENDOPROTEASE DEGP-LIKE-RELATED"/>
    <property type="match status" value="1"/>
</dbReference>
<evidence type="ECO:0000256" key="3">
    <source>
        <dbReference type="ARBA" id="ARBA00004418"/>
    </source>
</evidence>
<evidence type="ECO:0000256" key="4">
    <source>
        <dbReference type="ARBA" id="ARBA00010541"/>
    </source>
</evidence>
<evidence type="ECO:0000256" key="7">
    <source>
        <dbReference type="ARBA" id="ARBA00022670"/>
    </source>
</evidence>
<evidence type="ECO:0000256" key="5">
    <source>
        <dbReference type="ARBA" id="ARBA00013035"/>
    </source>
</evidence>
<dbReference type="GO" id="GO:0004252">
    <property type="term" value="F:serine-type endopeptidase activity"/>
    <property type="evidence" value="ECO:0007669"/>
    <property type="project" value="InterPro"/>
</dbReference>
<feature type="chain" id="PRO_5038937272" description="Probable periplasmic serine endoprotease DegP-like" evidence="18">
    <location>
        <begin position="25"/>
        <end position="461"/>
    </location>
</feature>
<organism evidence="20 21">
    <name type="scientific">Acinetobacter equi</name>
    <dbReference type="NCBI Taxonomy" id="1324350"/>
    <lineage>
        <taxon>Bacteria</taxon>
        <taxon>Pseudomonadati</taxon>
        <taxon>Pseudomonadota</taxon>
        <taxon>Gammaproteobacteria</taxon>
        <taxon>Moraxellales</taxon>
        <taxon>Moraxellaceae</taxon>
        <taxon>Acinetobacter</taxon>
    </lineage>
</organism>
<dbReference type="InterPro" id="IPR001940">
    <property type="entry name" value="Peptidase_S1C"/>
</dbReference>
<feature type="active site" description="Charge relay system" evidence="15">
    <location>
        <position position="103"/>
    </location>
</feature>
<protein>
    <recommendedName>
        <fullName evidence="6">Probable periplasmic serine endoprotease DegP-like</fullName>
        <ecNumber evidence="5">3.4.21.107</ecNumber>
    </recommendedName>
    <alternativeName>
        <fullName evidence="14">Protease Do</fullName>
    </alternativeName>
</protein>
<evidence type="ECO:0000256" key="15">
    <source>
        <dbReference type="PIRSR" id="PIRSR611782-1"/>
    </source>
</evidence>
<evidence type="ECO:0000256" key="1">
    <source>
        <dbReference type="ARBA" id="ARBA00001772"/>
    </source>
</evidence>
<proteinExistence type="inferred from homology"/>
<comment type="catalytic activity">
    <reaction evidence="1">
        <text>Acts on substrates that are at least partially unfolded. The cleavage site P1 residue is normally between a pair of hydrophobic residues, such as Val-|-Val.</text>
        <dbReference type="EC" id="3.4.21.107"/>
    </reaction>
</comment>
<dbReference type="Gene3D" id="2.30.42.10">
    <property type="match status" value="2"/>
</dbReference>
<dbReference type="SUPFAM" id="SSF50494">
    <property type="entry name" value="Trypsin-like serine proteases"/>
    <property type="match status" value="1"/>
</dbReference>
<dbReference type="OrthoDB" id="9758917at2"/>
<evidence type="ECO:0000256" key="6">
    <source>
        <dbReference type="ARBA" id="ARBA00013958"/>
    </source>
</evidence>
<dbReference type="KEGG" id="aei:AOY20_13655"/>
<keyword evidence="9" id="KW-0677">Repeat</keyword>
<comment type="function">
    <text evidence="2">Might be efficient in the degradation of transiently denatured and unfolded proteins which accumulate in the periplasm following stress conditions.</text>
</comment>
<evidence type="ECO:0000256" key="18">
    <source>
        <dbReference type="SAM" id="SignalP"/>
    </source>
</evidence>
<evidence type="ECO:0000256" key="16">
    <source>
        <dbReference type="PIRSR" id="PIRSR611782-2"/>
    </source>
</evidence>
<dbReference type="Pfam" id="PF13180">
    <property type="entry name" value="PDZ_2"/>
    <property type="match status" value="2"/>
</dbReference>
<dbReference type="Pfam" id="PF13365">
    <property type="entry name" value="Trypsin_2"/>
    <property type="match status" value="1"/>
</dbReference>
<name>A0A0N9WG81_9GAMM</name>
<dbReference type="SUPFAM" id="SSF50156">
    <property type="entry name" value="PDZ domain-like"/>
    <property type="match status" value="2"/>
</dbReference>
<evidence type="ECO:0000259" key="19">
    <source>
        <dbReference type="PROSITE" id="PS50106"/>
    </source>
</evidence>
<evidence type="ECO:0000256" key="11">
    <source>
        <dbReference type="ARBA" id="ARBA00022801"/>
    </source>
</evidence>
<evidence type="ECO:0000256" key="9">
    <source>
        <dbReference type="ARBA" id="ARBA00022737"/>
    </source>
</evidence>
<keyword evidence="7 20" id="KW-0645">Protease</keyword>
<dbReference type="AlphaFoldDB" id="A0A0N9WG81"/>
<keyword evidence="13" id="KW-0346">Stress response</keyword>
<dbReference type="GO" id="GO:0006508">
    <property type="term" value="P:proteolysis"/>
    <property type="evidence" value="ECO:0007669"/>
    <property type="project" value="UniProtKB-KW"/>
</dbReference>
<evidence type="ECO:0000256" key="2">
    <source>
        <dbReference type="ARBA" id="ARBA00002610"/>
    </source>
</evidence>
<feature type="domain" description="PDZ" evidence="19">
    <location>
        <begin position="245"/>
        <end position="316"/>
    </location>
</feature>
<dbReference type="InterPro" id="IPR001478">
    <property type="entry name" value="PDZ"/>
</dbReference>
<dbReference type="InterPro" id="IPR036034">
    <property type="entry name" value="PDZ_sf"/>
</dbReference>
<evidence type="ECO:0000256" key="17">
    <source>
        <dbReference type="SAM" id="MobiDB-lite"/>
    </source>
</evidence>
<accession>A0A0N9WG81</accession>
<comment type="subcellular location">
    <subcellularLocation>
        <location evidence="3">Periplasm</location>
    </subcellularLocation>
</comment>
<evidence type="ECO:0000313" key="21">
    <source>
        <dbReference type="Proteomes" id="UP000064939"/>
    </source>
</evidence>
<dbReference type="InterPro" id="IPR009003">
    <property type="entry name" value="Peptidase_S1_PA"/>
</dbReference>
<dbReference type="NCBIfam" id="TIGR02037">
    <property type="entry name" value="degP_htrA_DO"/>
    <property type="match status" value="1"/>
</dbReference>
<dbReference type="Proteomes" id="UP000064939">
    <property type="component" value="Chromosome"/>
</dbReference>
<feature type="signal peptide" evidence="18">
    <location>
        <begin position="1"/>
        <end position="24"/>
    </location>
</feature>
<evidence type="ECO:0000256" key="12">
    <source>
        <dbReference type="ARBA" id="ARBA00022825"/>
    </source>
</evidence>
<keyword evidence="21" id="KW-1185">Reference proteome</keyword>
<dbReference type="PROSITE" id="PS50106">
    <property type="entry name" value="PDZ"/>
    <property type="match status" value="2"/>
</dbReference>
<evidence type="ECO:0000256" key="10">
    <source>
        <dbReference type="ARBA" id="ARBA00022764"/>
    </source>
</evidence>
<dbReference type="PANTHER" id="PTHR22939">
    <property type="entry name" value="SERINE PROTEASE FAMILY S1C HTRA-RELATED"/>
    <property type="match status" value="1"/>
</dbReference>
<evidence type="ECO:0000256" key="8">
    <source>
        <dbReference type="ARBA" id="ARBA00022729"/>
    </source>
</evidence>